<dbReference type="SUPFAM" id="SSF53098">
    <property type="entry name" value="Ribonuclease H-like"/>
    <property type="match status" value="1"/>
</dbReference>
<sequence>MIATPMTRLLQKEVKFEWTERCQQSFEKLKALLIEAPILVQPESGKEFVIYSDASLNGLDCVLMQEGKVIAYASTHDLVLAAILFSLKIWRHHLYGKRCRIFTDHKSLKYLMTQKELNLRQGRWIELIKDYELVIVYHLGKADVVTDALSRKSLFVLRAMNTRVTLSDDGSILVELKARPMFLQEIFEAQKDDSDLQTKRINSGGCLMFRDRVCVSRNDELVRKILHKVHSGCLSIHPGSTKMFNDLKKWYWWLKKDISKFVSRCLICQQVKAEHQVPSGLLQPIMVPEWKWDRVTMDFVMGLLLTPSKKDVVWLVVERLTKSAHFIPVRIDYSLDKLADLYVSKIVRLHGVPLSIISDRDRDSHPDFGKSCKRPWAQS</sequence>
<dbReference type="Pfam" id="PF17917">
    <property type="entry name" value="RT_RNaseH"/>
    <property type="match status" value="1"/>
</dbReference>
<dbReference type="InterPro" id="IPR041373">
    <property type="entry name" value="RT_RNaseH"/>
</dbReference>
<accession>A0A5B6W7T3</accession>
<dbReference type="GO" id="GO:0004519">
    <property type="term" value="F:endonuclease activity"/>
    <property type="evidence" value="ECO:0007669"/>
    <property type="project" value="UniProtKB-KW"/>
</dbReference>
<comment type="caution">
    <text evidence="9">The sequence shown here is derived from an EMBL/GenBank/DDBJ whole genome shotgun (WGS) entry which is preliminary data.</text>
</comment>
<dbReference type="InterPro" id="IPR043128">
    <property type="entry name" value="Rev_trsase/Diguanyl_cyclase"/>
</dbReference>
<protein>
    <submittedName>
        <fullName evidence="9">Integrase</fullName>
    </submittedName>
</protein>
<feature type="domain" description="Integrase zinc-binding" evidence="8">
    <location>
        <begin position="219"/>
        <end position="273"/>
    </location>
</feature>
<evidence type="ECO:0000259" key="8">
    <source>
        <dbReference type="Pfam" id="PF17921"/>
    </source>
</evidence>
<dbReference type="EMBL" id="SMMG02000004">
    <property type="protein sequence ID" value="KAA3477305.1"/>
    <property type="molecule type" value="Genomic_DNA"/>
</dbReference>
<evidence type="ECO:0000259" key="7">
    <source>
        <dbReference type="Pfam" id="PF17917"/>
    </source>
</evidence>
<dbReference type="AlphaFoldDB" id="A0A5B6W7T3"/>
<evidence type="ECO:0000313" key="10">
    <source>
        <dbReference type="Proteomes" id="UP000325315"/>
    </source>
</evidence>
<dbReference type="InterPro" id="IPR012337">
    <property type="entry name" value="RNaseH-like_sf"/>
</dbReference>
<dbReference type="Proteomes" id="UP000325315">
    <property type="component" value="Unassembled WGS sequence"/>
</dbReference>
<dbReference type="GO" id="GO:0003676">
    <property type="term" value="F:nucleic acid binding"/>
    <property type="evidence" value="ECO:0007669"/>
    <property type="project" value="InterPro"/>
</dbReference>
<keyword evidence="1" id="KW-0808">Transferase</keyword>
<evidence type="ECO:0000256" key="1">
    <source>
        <dbReference type="ARBA" id="ARBA00022679"/>
    </source>
</evidence>
<evidence type="ECO:0000313" key="9">
    <source>
        <dbReference type="EMBL" id="KAA3477305.1"/>
    </source>
</evidence>
<keyword evidence="10" id="KW-1185">Reference proteome</keyword>
<evidence type="ECO:0000256" key="6">
    <source>
        <dbReference type="ARBA" id="ARBA00022918"/>
    </source>
</evidence>
<dbReference type="InterPro" id="IPR041588">
    <property type="entry name" value="Integrase_H2C2"/>
</dbReference>
<dbReference type="InterPro" id="IPR036397">
    <property type="entry name" value="RNaseH_sf"/>
</dbReference>
<keyword evidence="6" id="KW-0695">RNA-directed DNA polymerase</keyword>
<organism evidence="9 10">
    <name type="scientific">Gossypium australe</name>
    <dbReference type="NCBI Taxonomy" id="47621"/>
    <lineage>
        <taxon>Eukaryota</taxon>
        <taxon>Viridiplantae</taxon>
        <taxon>Streptophyta</taxon>
        <taxon>Embryophyta</taxon>
        <taxon>Tracheophyta</taxon>
        <taxon>Spermatophyta</taxon>
        <taxon>Magnoliopsida</taxon>
        <taxon>eudicotyledons</taxon>
        <taxon>Gunneridae</taxon>
        <taxon>Pentapetalae</taxon>
        <taxon>rosids</taxon>
        <taxon>malvids</taxon>
        <taxon>Malvales</taxon>
        <taxon>Malvaceae</taxon>
        <taxon>Malvoideae</taxon>
        <taxon>Gossypium</taxon>
    </lineage>
</organism>
<dbReference type="InterPro" id="IPR050951">
    <property type="entry name" value="Retrovirus_Pol_polyprotein"/>
</dbReference>
<proteinExistence type="predicted"/>
<dbReference type="Pfam" id="PF17921">
    <property type="entry name" value="Integrase_H2C2"/>
    <property type="match status" value="1"/>
</dbReference>
<keyword evidence="4" id="KW-0255">Endonuclease</keyword>
<dbReference type="Gene3D" id="1.10.340.70">
    <property type="match status" value="1"/>
</dbReference>
<dbReference type="GO" id="GO:0016787">
    <property type="term" value="F:hydrolase activity"/>
    <property type="evidence" value="ECO:0007669"/>
    <property type="project" value="UniProtKB-KW"/>
</dbReference>
<dbReference type="OrthoDB" id="111931at2759"/>
<keyword evidence="3" id="KW-0540">Nuclease</keyword>
<dbReference type="PANTHER" id="PTHR37984:SF5">
    <property type="entry name" value="PROTEIN NYNRIN-LIKE"/>
    <property type="match status" value="1"/>
</dbReference>
<dbReference type="Gene3D" id="3.30.420.10">
    <property type="entry name" value="Ribonuclease H-like superfamily/Ribonuclease H"/>
    <property type="match status" value="1"/>
</dbReference>
<dbReference type="CDD" id="cd09274">
    <property type="entry name" value="RNase_HI_RT_Ty3"/>
    <property type="match status" value="1"/>
</dbReference>
<dbReference type="GO" id="GO:0003964">
    <property type="term" value="F:RNA-directed DNA polymerase activity"/>
    <property type="evidence" value="ECO:0007669"/>
    <property type="project" value="UniProtKB-KW"/>
</dbReference>
<evidence type="ECO:0000256" key="5">
    <source>
        <dbReference type="ARBA" id="ARBA00022801"/>
    </source>
</evidence>
<evidence type="ECO:0000256" key="2">
    <source>
        <dbReference type="ARBA" id="ARBA00022695"/>
    </source>
</evidence>
<evidence type="ECO:0000256" key="3">
    <source>
        <dbReference type="ARBA" id="ARBA00022722"/>
    </source>
</evidence>
<dbReference type="PANTHER" id="PTHR37984">
    <property type="entry name" value="PROTEIN CBG26694"/>
    <property type="match status" value="1"/>
</dbReference>
<evidence type="ECO:0000256" key="4">
    <source>
        <dbReference type="ARBA" id="ARBA00022759"/>
    </source>
</evidence>
<name>A0A5B6W7T3_9ROSI</name>
<reference evidence="10" key="1">
    <citation type="journal article" date="2019" name="Plant Biotechnol. J.">
        <title>Genome sequencing of the Australian wild diploid species Gossypium australe highlights disease resistance and delayed gland morphogenesis.</title>
        <authorList>
            <person name="Cai Y."/>
            <person name="Cai X."/>
            <person name="Wang Q."/>
            <person name="Wang P."/>
            <person name="Zhang Y."/>
            <person name="Cai C."/>
            <person name="Xu Y."/>
            <person name="Wang K."/>
            <person name="Zhou Z."/>
            <person name="Wang C."/>
            <person name="Geng S."/>
            <person name="Li B."/>
            <person name="Dong Q."/>
            <person name="Hou Y."/>
            <person name="Wang H."/>
            <person name="Ai P."/>
            <person name="Liu Z."/>
            <person name="Yi F."/>
            <person name="Sun M."/>
            <person name="An G."/>
            <person name="Cheng J."/>
            <person name="Zhang Y."/>
            <person name="Shi Q."/>
            <person name="Xie Y."/>
            <person name="Shi X."/>
            <person name="Chang Y."/>
            <person name="Huang F."/>
            <person name="Chen Y."/>
            <person name="Hong S."/>
            <person name="Mi L."/>
            <person name="Sun Q."/>
            <person name="Zhang L."/>
            <person name="Zhou B."/>
            <person name="Peng R."/>
            <person name="Zhang X."/>
            <person name="Liu F."/>
        </authorList>
    </citation>
    <scope>NUCLEOTIDE SEQUENCE [LARGE SCALE GENOMIC DNA]</scope>
    <source>
        <strain evidence="10">cv. PA1801</strain>
    </source>
</reference>
<dbReference type="SUPFAM" id="SSF56672">
    <property type="entry name" value="DNA/RNA polymerases"/>
    <property type="match status" value="1"/>
</dbReference>
<dbReference type="InterPro" id="IPR043502">
    <property type="entry name" value="DNA/RNA_pol_sf"/>
</dbReference>
<keyword evidence="2" id="KW-0548">Nucleotidyltransferase</keyword>
<feature type="domain" description="Reverse transcriptase RNase H-like" evidence="7">
    <location>
        <begin position="45"/>
        <end position="131"/>
    </location>
</feature>
<gene>
    <name evidence="9" type="ORF">EPI10_011203</name>
</gene>
<dbReference type="Gene3D" id="3.30.70.270">
    <property type="match status" value="1"/>
</dbReference>
<keyword evidence="5" id="KW-0378">Hydrolase</keyword>